<keyword evidence="4 7" id="KW-0133">Cell shape</keyword>
<gene>
    <name evidence="10" type="ORF">ANTHELSMS3_01957</name>
</gene>
<sequence>MNRFYAAALAVALLCLTPLMSMAAPLVAKVDVSTQTMTVIYNGQVAYRWPVSTARNGKITPRGQWNAYWLSKHHRSSIYNNAPMPFAIFYNGDYAIHGTDQISRLGRPASAGCVRLHPEHAALLFKLTQEVGKKNMKVVIDN</sequence>
<dbReference type="Pfam" id="PF03734">
    <property type="entry name" value="YkuD"/>
    <property type="match status" value="1"/>
</dbReference>
<feature type="domain" description="L,D-TPase catalytic" evidence="9">
    <location>
        <begin position="26"/>
        <end position="141"/>
    </location>
</feature>
<dbReference type="GO" id="GO:0018104">
    <property type="term" value="P:peptidoglycan-protein cross-linking"/>
    <property type="evidence" value="ECO:0007669"/>
    <property type="project" value="TreeGrafter"/>
</dbReference>
<evidence type="ECO:0000256" key="1">
    <source>
        <dbReference type="ARBA" id="ARBA00004752"/>
    </source>
</evidence>
<keyword evidence="11" id="KW-1185">Reference proteome</keyword>
<dbReference type="Gene3D" id="2.40.440.10">
    <property type="entry name" value="L,D-transpeptidase catalytic domain-like"/>
    <property type="match status" value="1"/>
</dbReference>
<evidence type="ECO:0000256" key="8">
    <source>
        <dbReference type="SAM" id="SignalP"/>
    </source>
</evidence>
<keyword evidence="8" id="KW-0732">Signal</keyword>
<name>A0A222E3B1_9RHOB</name>
<dbReference type="PROSITE" id="PS52029">
    <property type="entry name" value="LD_TPASE"/>
    <property type="match status" value="1"/>
</dbReference>
<feature type="active site" description="Proton donor/acceptor" evidence="7">
    <location>
        <position position="97"/>
    </location>
</feature>
<organism evidence="10 11">
    <name type="scientific">Antarctobacter heliothermus</name>
    <dbReference type="NCBI Taxonomy" id="74033"/>
    <lineage>
        <taxon>Bacteria</taxon>
        <taxon>Pseudomonadati</taxon>
        <taxon>Pseudomonadota</taxon>
        <taxon>Alphaproteobacteria</taxon>
        <taxon>Rhodobacterales</taxon>
        <taxon>Roseobacteraceae</taxon>
        <taxon>Antarctobacter</taxon>
    </lineage>
</organism>
<dbReference type="PANTHER" id="PTHR30582:SF2">
    <property type="entry name" value="L,D-TRANSPEPTIDASE YCIB-RELATED"/>
    <property type="match status" value="1"/>
</dbReference>
<dbReference type="PANTHER" id="PTHR30582">
    <property type="entry name" value="L,D-TRANSPEPTIDASE"/>
    <property type="match status" value="1"/>
</dbReference>
<dbReference type="InterPro" id="IPR038063">
    <property type="entry name" value="Transpep_catalytic_dom"/>
</dbReference>
<dbReference type="UniPathway" id="UPA00219"/>
<dbReference type="GO" id="GO:0008360">
    <property type="term" value="P:regulation of cell shape"/>
    <property type="evidence" value="ECO:0007669"/>
    <property type="project" value="UniProtKB-UniRule"/>
</dbReference>
<accession>A0A222E3B1</accession>
<feature type="active site" description="Nucleophile" evidence="7">
    <location>
        <position position="113"/>
    </location>
</feature>
<reference evidence="10 11" key="1">
    <citation type="submission" date="2017-07" db="EMBL/GenBank/DDBJ databases">
        <title>Genome Sequence of Antarctobacter heliothermus Strain SMS3 Isolated from a culture of the Diatom Skeletonema marinoi.</title>
        <authorList>
            <person name="Topel M."/>
            <person name="Pinder M.I.M."/>
            <person name="Johansson O.N."/>
            <person name="Kourtchenko O."/>
            <person name="Godhe A."/>
            <person name="Clarke A.K."/>
        </authorList>
    </citation>
    <scope>NUCLEOTIDE SEQUENCE [LARGE SCALE GENOMIC DNA]</scope>
    <source>
        <strain evidence="10 11">SMS3</strain>
    </source>
</reference>
<keyword evidence="5 7" id="KW-0573">Peptidoglycan synthesis</keyword>
<dbReference type="KEGG" id="aht:ANTHELSMS3_01957"/>
<evidence type="ECO:0000256" key="2">
    <source>
        <dbReference type="ARBA" id="ARBA00005992"/>
    </source>
</evidence>
<comment type="similarity">
    <text evidence="2">Belongs to the YkuD family.</text>
</comment>
<dbReference type="GO" id="GO:0016740">
    <property type="term" value="F:transferase activity"/>
    <property type="evidence" value="ECO:0007669"/>
    <property type="project" value="UniProtKB-KW"/>
</dbReference>
<evidence type="ECO:0000313" key="10">
    <source>
        <dbReference type="EMBL" id="ASP20642.1"/>
    </source>
</evidence>
<evidence type="ECO:0000256" key="3">
    <source>
        <dbReference type="ARBA" id="ARBA00022679"/>
    </source>
</evidence>
<evidence type="ECO:0000256" key="6">
    <source>
        <dbReference type="ARBA" id="ARBA00023316"/>
    </source>
</evidence>
<dbReference type="EMBL" id="CP022540">
    <property type="protein sequence ID" value="ASP20642.1"/>
    <property type="molecule type" value="Genomic_DNA"/>
</dbReference>
<dbReference type="InterPro" id="IPR050979">
    <property type="entry name" value="LD-transpeptidase"/>
</dbReference>
<keyword evidence="6 7" id="KW-0961">Cell wall biogenesis/degradation</keyword>
<dbReference type="Proteomes" id="UP000203589">
    <property type="component" value="Chromosome"/>
</dbReference>
<keyword evidence="3" id="KW-0808">Transferase</keyword>
<dbReference type="GO" id="GO:0071555">
    <property type="term" value="P:cell wall organization"/>
    <property type="evidence" value="ECO:0007669"/>
    <property type="project" value="UniProtKB-UniRule"/>
</dbReference>
<dbReference type="GO" id="GO:0071972">
    <property type="term" value="F:peptidoglycan L,D-transpeptidase activity"/>
    <property type="evidence" value="ECO:0007669"/>
    <property type="project" value="TreeGrafter"/>
</dbReference>
<evidence type="ECO:0000256" key="5">
    <source>
        <dbReference type="ARBA" id="ARBA00022984"/>
    </source>
</evidence>
<dbReference type="OrthoDB" id="463216at2"/>
<proteinExistence type="inferred from homology"/>
<evidence type="ECO:0000256" key="7">
    <source>
        <dbReference type="PROSITE-ProRule" id="PRU01373"/>
    </source>
</evidence>
<dbReference type="AlphaFoldDB" id="A0A222E3B1"/>
<dbReference type="CDD" id="cd16913">
    <property type="entry name" value="YkuD_like"/>
    <property type="match status" value="1"/>
</dbReference>
<dbReference type="SUPFAM" id="SSF141523">
    <property type="entry name" value="L,D-transpeptidase catalytic domain-like"/>
    <property type="match status" value="1"/>
</dbReference>
<evidence type="ECO:0000256" key="4">
    <source>
        <dbReference type="ARBA" id="ARBA00022960"/>
    </source>
</evidence>
<evidence type="ECO:0000259" key="9">
    <source>
        <dbReference type="PROSITE" id="PS52029"/>
    </source>
</evidence>
<dbReference type="RefSeq" id="WP_094034679.1">
    <property type="nucleotide sequence ID" value="NZ_CP022540.1"/>
</dbReference>
<evidence type="ECO:0000313" key="11">
    <source>
        <dbReference type="Proteomes" id="UP000203589"/>
    </source>
</evidence>
<dbReference type="GO" id="GO:0005576">
    <property type="term" value="C:extracellular region"/>
    <property type="evidence" value="ECO:0007669"/>
    <property type="project" value="TreeGrafter"/>
</dbReference>
<feature type="signal peptide" evidence="8">
    <location>
        <begin position="1"/>
        <end position="23"/>
    </location>
</feature>
<comment type="pathway">
    <text evidence="1 7">Cell wall biogenesis; peptidoglycan biosynthesis.</text>
</comment>
<dbReference type="InterPro" id="IPR005490">
    <property type="entry name" value="LD_TPept_cat_dom"/>
</dbReference>
<feature type="chain" id="PRO_5012329874" evidence="8">
    <location>
        <begin position="24"/>
        <end position="142"/>
    </location>
</feature>
<protein>
    <submittedName>
        <fullName evidence="10">Transpeptidase</fullName>
    </submittedName>
</protein>